<keyword evidence="7 8" id="KW-0472">Membrane</keyword>
<dbReference type="PANTHER" id="PTHR12371:SF11">
    <property type="entry name" value="TRANSLOCATING CHAIN-ASSOCIATED MEMBRANE PROTEIN"/>
    <property type="match status" value="1"/>
</dbReference>
<feature type="domain" description="TLC" evidence="9">
    <location>
        <begin position="22"/>
        <end position="91"/>
    </location>
</feature>
<evidence type="ECO:0000259" key="9">
    <source>
        <dbReference type="Pfam" id="PF03798"/>
    </source>
</evidence>
<gene>
    <name evidence="10" type="ORF">g.4988</name>
</gene>
<reference evidence="10" key="1">
    <citation type="submission" date="2015-12" db="EMBL/GenBank/DDBJ databases">
        <title>De novo transcriptome assembly of four potential Pierce s Disease insect vectors from Arizona vineyards.</title>
        <authorList>
            <person name="Tassone E.E."/>
        </authorList>
    </citation>
    <scope>NUCLEOTIDE SEQUENCE</scope>
</reference>
<evidence type="ECO:0000256" key="5">
    <source>
        <dbReference type="ARBA" id="ARBA00022927"/>
    </source>
</evidence>
<comment type="subcellular location">
    <subcellularLocation>
        <location evidence="1">Membrane</location>
        <topology evidence="1">Multi-pass membrane protein</topology>
    </subcellularLocation>
</comment>
<evidence type="ECO:0000256" key="3">
    <source>
        <dbReference type="ARBA" id="ARBA00022448"/>
    </source>
</evidence>
<feature type="transmembrane region" description="Helical" evidence="8">
    <location>
        <begin position="26"/>
        <end position="51"/>
    </location>
</feature>
<dbReference type="InterPro" id="IPR016447">
    <property type="entry name" value="Translocation_assoc_membrane"/>
</dbReference>
<dbReference type="GO" id="GO:0005789">
    <property type="term" value="C:endoplasmic reticulum membrane"/>
    <property type="evidence" value="ECO:0007669"/>
    <property type="project" value="TreeGrafter"/>
</dbReference>
<evidence type="ECO:0000256" key="6">
    <source>
        <dbReference type="ARBA" id="ARBA00022989"/>
    </source>
</evidence>
<protein>
    <recommendedName>
        <fullName evidence="9">TLC domain-containing protein</fullName>
    </recommendedName>
</protein>
<evidence type="ECO:0000256" key="8">
    <source>
        <dbReference type="SAM" id="Phobius"/>
    </source>
</evidence>
<keyword evidence="5" id="KW-0653">Protein transport</keyword>
<dbReference type="Pfam" id="PF03798">
    <property type="entry name" value="TRAM_LAG1_CLN8"/>
    <property type="match status" value="1"/>
</dbReference>
<name>A0A1B6DHL1_9HEMI</name>
<dbReference type="PANTHER" id="PTHR12371">
    <property type="entry name" value="TRANSLOCATION ASSOCIATED MEMBRANE PROTEIN"/>
    <property type="match status" value="1"/>
</dbReference>
<comment type="similarity">
    <text evidence="2">Belongs to the TRAM family.</text>
</comment>
<evidence type="ECO:0000313" key="10">
    <source>
        <dbReference type="EMBL" id="JAS25191.1"/>
    </source>
</evidence>
<feature type="transmembrane region" description="Helical" evidence="8">
    <location>
        <begin position="71"/>
        <end position="91"/>
    </location>
</feature>
<dbReference type="InterPro" id="IPR006634">
    <property type="entry name" value="TLC-dom"/>
</dbReference>
<feature type="non-terminal residue" evidence="10">
    <location>
        <position position="1"/>
    </location>
</feature>
<keyword evidence="6 8" id="KW-1133">Transmembrane helix</keyword>
<keyword evidence="4 8" id="KW-0812">Transmembrane</keyword>
<evidence type="ECO:0000256" key="2">
    <source>
        <dbReference type="ARBA" id="ARBA00005999"/>
    </source>
</evidence>
<dbReference type="AlphaFoldDB" id="A0A1B6DHL1"/>
<accession>A0A1B6DHL1</accession>
<dbReference type="EMBL" id="GEDC01012107">
    <property type="protein sequence ID" value="JAS25191.1"/>
    <property type="molecule type" value="Transcribed_RNA"/>
</dbReference>
<proteinExistence type="inferred from homology"/>
<dbReference type="GO" id="GO:0045048">
    <property type="term" value="P:protein insertion into ER membrane"/>
    <property type="evidence" value="ECO:0007669"/>
    <property type="project" value="TreeGrafter"/>
</dbReference>
<evidence type="ECO:0000256" key="7">
    <source>
        <dbReference type="ARBA" id="ARBA00023136"/>
    </source>
</evidence>
<sequence length="125" mass="14321">YCLFLPCQQSQLILQHGKKGSRAGYLASNIVFVVARLASITISVLTFWYGLSLSENQHLEWSEGNFNIPSIRLAALISICCLQGYLMFNFITEQLRQMREQAPFINHKKVSVKKVVPKRKKEDCK</sequence>
<dbReference type="GO" id="GO:0006616">
    <property type="term" value="P:SRP-dependent cotranslational protein targeting to membrane, translocation"/>
    <property type="evidence" value="ECO:0007669"/>
    <property type="project" value="InterPro"/>
</dbReference>
<organism evidence="10">
    <name type="scientific">Clastoptera arizonana</name>
    <name type="common">Arizona spittle bug</name>
    <dbReference type="NCBI Taxonomy" id="38151"/>
    <lineage>
        <taxon>Eukaryota</taxon>
        <taxon>Metazoa</taxon>
        <taxon>Ecdysozoa</taxon>
        <taxon>Arthropoda</taxon>
        <taxon>Hexapoda</taxon>
        <taxon>Insecta</taxon>
        <taxon>Pterygota</taxon>
        <taxon>Neoptera</taxon>
        <taxon>Paraneoptera</taxon>
        <taxon>Hemiptera</taxon>
        <taxon>Auchenorrhyncha</taxon>
        <taxon>Cercopoidea</taxon>
        <taxon>Clastopteridae</taxon>
        <taxon>Clastoptera</taxon>
    </lineage>
</organism>
<evidence type="ECO:0000256" key="4">
    <source>
        <dbReference type="ARBA" id="ARBA00022692"/>
    </source>
</evidence>
<keyword evidence="3" id="KW-0813">Transport</keyword>
<evidence type="ECO:0000256" key="1">
    <source>
        <dbReference type="ARBA" id="ARBA00004141"/>
    </source>
</evidence>